<comment type="caution">
    <text evidence="2">The sequence shown here is derived from an EMBL/GenBank/DDBJ whole genome shotgun (WGS) entry which is preliminary data.</text>
</comment>
<dbReference type="InterPro" id="IPR029033">
    <property type="entry name" value="His_PPase_superfam"/>
</dbReference>
<gene>
    <name evidence="2" type="ORF">WICMUC_002419</name>
</gene>
<dbReference type="InterPro" id="IPR014623">
    <property type="entry name" value="Tfc7/tau55"/>
</dbReference>
<dbReference type="Proteomes" id="UP000769528">
    <property type="component" value="Unassembled WGS sequence"/>
</dbReference>
<feature type="domain" description="Transcription factor TFIIIC triple barrel" evidence="1">
    <location>
        <begin position="285"/>
        <end position="347"/>
    </location>
</feature>
<protein>
    <recommendedName>
        <fullName evidence="1">Transcription factor TFIIIC triple barrel domain-containing protein</fullName>
    </recommendedName>
</protein>
<proteinExistence type="predicted"/>
<dbReference type="SUPFAM" id="SSF53254">
    <property type="entry name" value="Phosphoglycerate mutase-like"/>
    <property type="match status" value="1"/>
</dbReference>
<dbReference type="FunFam" id="3.40.50.1240:FF:000034">
    <property type="entry name" value="Transcription factor TFIIIC subunit"/>
    <property type="match status" value="1"/>
</dbReference>
<sequence>MVMQLYKSYIYMIIIHGYRANWLPEPHPPTPTGIDSDPALAPHGEDQAQELANYIFSIDSQPEIIFSSPFYRCIQTSLPISKILDIDILLENGIGEWFKPDRPIKPKPATFDQLVEFFPENLKNYWDPILIPSIEGETPEQIFQRCQNFWSIFIENFELKFPNLENVLFVTHAATKIALGSSLLGLNSVYEKIDNDENISLRAGTCSLDKYIRLKDGENWKIVMNGNVEFLTSGEEMNWDFANGFEAGSDEDIKNRKSKEIGLKGKNDNNSSINDNNNSTTNEDYKDVFVTLDLPQNNFTTGEIPATSKLQISGLHSKTPLFKINDEIYQGDWQKMVGTDVTFDENLDEFIIVKDRIKLEDVTPN</sequence>
<dbReference type="OrthoDB" id="414418at2759"/>
<dbReference type="PANTHER" id="PTHR16469">
    <property type="entry name" value="UBIQUITIN-ASSOCIATED AND SH3 DOMAIN-CONTAINING BA-RELATED"/>
    <property type="match status" value="1"/>
</dbReference>
<dbReference type="Gene3D" id="3.40.50.1240">
    <property type="entry name" value="Phosphoglycerate mutase-like"/>
    <property type="match status" value="1"/>
</dbReference>
<accession>A0A9P8PR79</accession>
<dbReference type="CDD" id="cd07040">
    <property type="entry name" value="HP"/>
    <property type="match status" value="1"/>
</dbReference>
<dbReference type="EMBL" id="JAEUBF010000681">
    <property type="protein sequence ID" value="KAH3676122.1"/>
    <property type="molecule type" value="Genomic_DNA"/>
</dbReference>
<dbReference type="InterPro" id="IPR013078">
    <property type="entry name" value="His_Pase_superF_clade-1"/>
</dbReference>
<evidence type="ECO:0000313" key="3">
    <source>
        <dbReference type="Proteomes" id="UP000769528"/>
    </source>
</evidence>
<name>A0A9P8PR79_9ASCO</name>
<evidence type="ECO:0000259" key="1">
    <source>
        <dbReference type="Pfam" id="PF10419"/>
    </source>
</evidence>
<reference evidence="2" key="2">
    <citation type="submission" date="2021-01" db="EMBL/GenBank/DDBJ databases">
        <authorList>
            <person name="Schikora-Tamarit M.A."/>
        </authorList>
    </citation>
    <scope>NUCLEOTIDE SEQUENCE</scope>
    <source>
        <strain evidence="2">CBS6341</strain>
    </source>
</reference>
<dbReference type="Pfam" id="PF10419">
    <property type="entry name" value="TFIIIC_sub6"/>
    <property type="match status" value="1"/>
</dbReference>
<dbReference type="PIRSF" id="PIRSF036802">
    <property type="entry name" value="Tau55_TFC7"/>
    <property type="match status" value="1"/>
</dbReference>
<dbReference type="AlphaFoldDB" id="A0A9P8PR79"/>
<dbReference type="InterPro" id="IPR019481">
    <property type="entry name" value="TFIIIC_triple_barrel"/>
</dbReference>
<organism evidence="2 3">
    <name type="scientific">Wickerhamomyces mucosus</name>
    <dbReference type="NCBI Taxonomy" id="1378264"/>
    <lineage>
        <taxon>Eukaryota</taxon>
        <taxon>Fungi</taxon>
        <taxon>Dikarya</taxon>
        <taxon>Ascomycota</taxon>
        <taxon>Saccharomycotina</taxon>
        <taxon>Saccharomycetes</taxon>
        <taxon>Phaffomycetales</taxon>
        <taxon>Wickerhamomycetaceae</taxon>
        <taxon>Wickerhamomyces</taxon>
    </lineage>
</organism>
<dbReference type="PANTHER" id="PTHR16469:SF51">
    <property type="entry name" value="TRANSCRIPTION FACTOR TAU 55 KDA SUBUNIT"/>
    <property type="match status" value="1"/>
</dbReference>
<reference evidence="2" key="1">
    <citation type="journal article" date="2021" name="Open Biol.">
        <title>Shared evolutionary footprints suggest mitochondrial oxidative damage underlies multiple complex I losses in fungi.</title>
        <authorList>
            <person name="Schikora-Tamarit M.A."/>
            <person name="Marcet-Houben M."/>
            <person name="Nosek J."/>
            <person name="Gabaldon T."/>
        </authorList>
    </citation>
    <scope>NUCLEOTIDE SEQUENCE</scope>
    <source>
        <strain evidence="2">CBS6341</strain>
    </source>
</reference>
<keyword evidence="3" id="KW-1185">Reference proteome</keyword>
<dbReference type="Pfam" id="PF00300">
    <property type="entry name" value="His_Phos_1"/>
    <property type="match status" value="1"/>
</dbReference>
<dbReference type="GO" id="GO:0016791">
    <property type="term" value="F:phosphatase activity"/>
    <property type="evidence" value="ECO:0007669"/>
    <property type="project" value="UniProtKB-ARBA"/>
</dbReference>
<dbReference type="InterPro" id="IPR051710">
    <property type="entry name" value="Phosphatase_SH3-domain"/>
</dbReference>
<dbReference type="Gene3D" id="2.60.40.4370">
    <property type="match status" value="1"/>
</dbReference>
<evidence type="ECO:0000313" key="2">
    <source>
        <dbReference type="EMBL" id="KAH3676122.1"/>
    </source>
</evidence>